<dbReference type="GO" id="GO:0042026">
    <property type="term" value="P:protein refolding"/>
    <property type="evidence" value="ECO:0007669"/>
    <property type="project" value="TreeGrafter"/>
</dbReference>
<evidence type="ECO:0000259" key="9">
    <source>
        <dbReference type="PROSITE" id="PS51188"/>
    </source>
</evidence>
<feature type="non-terminal residue" evidence="10">
    <location>
        <position position="405"/>
    </location>
</feature>
<feature type="domain" description="CR-type" evidence="9">
    <location>
        <begin position="160"/>
        <end position="241"/>
    </location>
</feature>
<dbReference type="GO" id="GO:0008270">
    <property type="term" value="F:zinc ion binding"/>
    <property type="evidence" value="ECO:0007669"/>
    <property type="project" value="UniProtKB-KW"/>
</dbReference>
<evidence type="ECO:0000313" key="10">
    <source>
        <dbReference type="EMBL" id="ORY83710.1"/>
    </source>
</evidence>
<keyword evidence="11" id="KW-1185">Reference proteome</keyword>
<dbReference type="PROSITE" id="PS51188">
    <property type="entry name" value="ZF_CR"/>
    <property type="match status" value="1"/>
</dbReference>
<protein>
    <recommendedName>
        <fullName evidence="6">DnaJ homolog 1, mitochondrial</fullName>
    </recommendedName>
</protein>
<keyword evidence="3 7" id="KW-0863">Zinc-finger</keyword>
<sequence length="405" mass="42486">RAFSTARRLQAVQDPYKTLGVDKSADKAKIKKAYFNLAKKYHPDSNKDPKAKDKYVEVQEAYEILKDPSKKEQFDTYGANGFDANGNPQNNPYGGFGGFGGNPFGGGGGAAAGGFNFEDLFSAFGGGARQAGGTSGRSQILVGDAVEVAATISFMEAAKGTGKQITIEPLVKCRPCTGSGLKPGEKKSACLACGGAGTRVHIMQGGFQMQMTCEVCQGAGIVIPRGKACGTCHGEGVVRERKTVKVDIPAGIEDGMRLRVAGEGDAPQTSGAPPNVSTRNGDLYVHVRIQPSKEGFAREGPNLRYKATVPMTTAALGGHCKIPTLEGDVNIKVTPGTSTGDAITMTGKGMPRIGSDARSRGPGDLTVEFKVQMPKQLDPKQRSLLEQLAQSLGDATARRDDGKPA</sequence>
<dbReference type="InterPro" id="IPR008971">
    <property type="entry name" value="HSP40/DnaJ_pept-bd"/>
</dbReference>
<accession>A0A1Y2FID3</accession>
<dbReference type="PRINTS" id="PR00625">
    <property type="entry name" value="JDOMAIN"/>
</dbReference>
<dbReference type="InterPro" id="IPR012724">
    <property type="entry name" value="DnaJ"/>
</dbReference>
<dbReference type="InterPro" id="IPR002939">
    <property type="entry name" value="DnaJ_C"/>
</dbReference>
<dbReference type="STRING" id="56484.A0A1Y2FID3"/>
<dbReference type="Pfam" id="PF00684">
    <property type="entry name" value="DnaJ_CXXCXGXG"/>
    <property type="match status" value="1"/>
</dbReference>
<evidence type="ECO:0000256" key="1">
    <source>
        <dbReference type="ARBA" id="ARBA00022723"/>
    </source>
</evidence>
<dbReference type="PROSITE" id="PS00636">
    <property type="entry name" value="DNAJ_1"/>
    <property type="match status" value="1"/>
</dbReference>
<feature type="non-terminal residue" evidence="10">
    <location>
        <position position="1"/>
    </location>
</feature>
<dbReference type="InterPro" id="IPR036869">
    <property type="entry name" value="J_dom_sf"/>
</dbReference>
<evidence type="ECO:0000256" key="5">
    <source>
        <dbReference type="ARBA" id="ARBA00023186"/>
    </source>
</evidence>
<evidence type="ECO:0000256" key="2">
    <source>
        <dbReference type="ARBA" id="ARBA00022737"/>
    </source>
</evidence>
<dbReference type="GO" id="GO:0051082">
    <property type="term" value="F:unfolded protein binding"/>
    <property type="evidence" value="ECO:0007669"/>
    <property type="project" value="InterPro"/>
</dbReference>
<evidence type="ECO:0000259" key="8">
    <source>
        <dbReference type="PROSITE" id="PS50076"/>
    </source>
</evidence>
<dbReference type="GO" id="GO:0009408">
    <property type="term" value="P:response to heat"/>
    <property type="evidence" value="ECO:0007669"/>
    <property type="project" value="InterPro"/>
</dbReference>
<dbReference type="GO" id="GO:0005524">
    <property type="term" value="F:ATP binding"/>
    <property type="evidence" value="ECO:0007669"/>
    <property type="project" value="InterPro"/>
</dbReference>
<dbReference type="FunFam" id="2.10.230.10:FF:000001">
    <property type="entry name" value="DnaJ subfamily A member 2"/>
    <property type="match status" value="1"/>
</dbReference>
<feature type="zinc finger region" description="CR-type" evidence="7">
    <location>
        <begin position="160"/>
        <end position="241"/>
    </location>
</feature>
<gene>
    <name evidence="10" type="ORF">BCR37DRAFT_336339</name>
</gene>
<dbReference type="RefSeq" id="XP_040726005.1">
    <property type="nucleotide sequence ID" value="XM_040867222.1"/>
</dbReference>
<dbReference type="SUPFAM" id="SSF46565">
    <property type="entry name" value="Chaperone J-domain"/>
    <property type="match status" value="1"/>
</dbReference>
<dbReference type="EMBL" id="MCFI01000007">
    <property type="protein sequence ID" value="ORY83710.1"/>
    <property type="molecule type" value="Genomic_DNA"/>
</dbReference>
<dbReference type="Proteomes" id="UP000193685">
    <property type="component" value="Unassembled WGS sequence"/>
</dbReference>
<dbReference type="GO" id="GO:0005737">
    <property type="term" value="C:cytoplasm"/>
    <property type="evidence" value="ECO:0007669"/>
    <property type="project" value="TreeGrafter"/>
</dbReference>
<dbReference type="CDD" id="cd10719">
    <property type="entry name" value="DnaJ_zf"/>
    <property type="match status" value="1"/>
</dbReference>
<dbReference type="Pfam" id="PF00226">
    <property type="entry name" value="DnaJ"/>
    <property type="match status" value="1"/>
</dbReference>
<name>A0A1Y2FID3_PROLT</name>
<dbReference type="HAMAP" id="MF_01152">
    <property type="entry name" value="DnaJ"/>
    <property type="match status" value="1"/>
</dbReference>
<dbReference type="SUPFAM" id="SSF57938">
    <property type="entry name" value="DnaJ/Hsp40 cysteine-rich domain"/>
    <property type="match status" value="1"/>
</dbReference>
<dbReference type="FunFam" id="2.60.260.20:FF:000005">
    <property type="entry name" value="Chaperone protein dnaJ 1, mitochondrial"/>
    <property type="match status" value="1"/>
</dbReference>
<evidence type="ECO:0000256" key="6">
    <source>
        <dbReference type="ARBA" id="ARBA00072890"/>
    </source>
</evidence>
<dbReference type="OMA" id="MATDYYA"/>
<dbReference type="InterPro" id="IPR036410">
    <property type="entry name" value="HSP_DnaJ_Cys-rich_dom_sf"/>
</dbReference>
<organism evidence="10 11">
    <name type="scientific">Protomyces lactucae-debilis</name>
    <dbReference type="NCBI Taxonomy" id="2754530"/>
    <lineage>
        <taxon>Eukaryota</taxon>
        <taxon>Fungi</taxon>
        <taxon>Dikarya</taxon>
        <taxon>Ascomycota</taxon>
        <taxon>Taphrinomycotina</taxon>
        <taxon>Taphrinomycetes</taxon>
        <taxon>Taphrinales</taxon>
        <taxon>Protomycetaceae</taxon>
        <taxon>Protomyces</taxon>
    </lineage>
</organism>
<reference evidence="10 11" key="1">
    <citation type="submission" date="2016-07" db="EMBL/GenBank/DDBJ databases">
        <title>Pervasive Adenine N6-methylation of Active Genes in Fungi.</title>
        <authorList>
            <consortium name="DOE Joint Genome Institute"/>
            <person name="Mondo S.J."/>
            <person name="Dannebaum R.O."/>
            <person name="Kuo R.C."/>
            <person name="Labutti K."/>
            <person name="Haridas S."/>
            <person name="Kuo A."/>
            <person name="Salamov A."/>
            <person name="Ahrendt S.R."/>
            <person name="Lipzen A."/>
            <person name="Sullivan W."/>
            <person name="Andreopoulos W.B."/>
            <person name="Clum A."/>
            <person name="Lindquist E."/>
            <person name="Daum C."/>
            <person name="Ramamoorthy G.K."/>
            <person name="Gryganskyi A."/>
            <person name="Culley D."/>
            <person name="Magnuson J.K."/>
            <person name="James T.Y."/>
            <person name="O'Malley M.A."/>
            <person name="Stajich J.E."/>
            <person name="Spatafora J.W."/>
            <person name="Visel A."/>
            <person name="Grigoriev I.V."/>
        </authorList>
    </citation>
    <scope>NUCLEOTIDE SEQUENCE [LARGE SCALE GENOMIC DNA]</scope>
    <source>
        <strain evidence="10 11">12-1054</strain>
    </source>
</reference>
<proteinExistence type="inferred from homology"/>
<dbReference type="SMART" id="SM00271">
    <property type="entry name" value="DnaJ"/>
    <property type="match status" value="1"/>
</dbReference>
<dbReference type="AlphaFoldDB" id="A0A1Y2FID3"/>
<keyword evidence="4 7" id="KW-0862">Zinc</keyword>
<dbReference type="Gene3D" id="1.10.287.110">
    <property type="entry name" value="DnaJ domain"/>
    <property type="match status" value="1"/>
</dbReference>
<keyword evidence="5" id="KW-0143">Chaperone</keyword>
<comment type="caution">
    <text evidence="10">The sequence shown here is derived from an EMBL/GenBank/DDBJ whole genome shotgun (WGS) entry which is preliminary data.</text>
</comment>
<dbReference type="PROSITE" id="PS50076">
    <property type="entry name" value="DNAJ_2"/>
    <property type="match status" value="1"/>
</dbReference>
<dbReference type="CDD" id="cd10747">
    <property type="entry name" value="DnaJ_C"/>
    <property type="match status" value="1"/>
</dbReference>
<dbReference type="Gene3D" id="2.60.260.20">
    <property type="entry name" value="Urease metallochaperone UreE, N-terminal domain"/>
    <property type="match status" value="2"/>
</dbReference>
<feature type="domain" description="J" evidence="8">
    <location>
        <begin position="14"/>
        <end position="78"/>
    </location>
</feature>
<dbReference type="OrthoDB" id="10256793at2759"/>
<evidence type="ECO:0000256" key="3">
    <source>
        <dbReference type="ARBA" id="ARBA00022771"/>
    </source>
</evidence>
<dbReference type="GO" id="GO:0031072">
    <property type="term" value="F:heat shock protein binding"/>
    <property type="evidence" value="ECO:0007669"/>
    <property type="project" value="InterPro"/>
</dbReference>
<dbReference type="InterPro" id="IPR001623">
    <property type="entry name" value="DnaJ_domain"/>
</dbReference>
<dbReference type="CDD" id="cd06257">
    <property type="entry name" value="DnaJ"/>
    <property type="match status" value="1"/>
</dbReference>
<dbReference type="GeneID" id="63783821"/>
<dbReference type="InterPro" id="IPR018253">
    <property type="entry name" value="DnaJ_domain_CS"/>
</dbReference>
<dbReference type="InterPro" id="IPR001305">
    <property type="entry name" value="HSP_DnaJ_Cys-rich_dom"/>
</dbReference>
<keyword evidence="2" id="KW-0677">Repeat</keyword>
<dbReference type="PANTHER" id="PTHR43096">
    <property type="entry name" value="DNAJ HOMOLOG 1, MITOCHONDRIAL-RELATED"/>
    <property type="match status" value="1"/>
</dbReference>
<dbReference type="PANTHER" id="PTHR43096:SF52">
    <property type="entry name" value="DNAJ HOMOLOG 1, MITOCHONDRIAL-RELATED"/>
    <property type="match status" value="1"/>
</dbReference>
<evidence type="ECO:0000256" key="7">
    <source>
        <dbReference type="PROSITE-ProRule" id="PRU00546"/>
    </source>
</evidence>
<evidence type="ECO:0000256" key="4">
    <source>
        <dbReference type="ARBA" id="ARBA00022833"/>
    </source>
</evidence>
<evidence type="ECO:0000313" key="11">
    <source>
        <dbReference type="Proteomes" id="UP000193685"/>
    </source>
</evidence>
<keyword evidence="1 7" id="KW-0479">Metal-binding</keyword>
<dbReference type="Pfam" id="PF01556">
    <property type="entry name" value="DnaJ_C"/>
    <property type="match status" value="1"/>
</dbReference>
<dbReference type="Gene3D" id="2.10.230.10">
    <property type="entry name" value="Heat shock protein DnaJ, cysteine-rich domain"/>
    <property type="match status" value="1"/>
</dbReference>
<dbReference type="SUPFAM" id="SSF49493">
    <property type="entry name" value="HSP40/DnaJ peptide-binding domain"/>
    <property type="match status" value="2"/>
</dbReference>